<dbReference type="Proteomes" id="UP000828390">
    <property type="component" value="Unassembled WGS sequence"/>
</dbReference>
<name>A0A9D4ESQ3_DREPO</name>
<keyword evidence="2" id="KW-1185">Reference proteome</keyword>
<accession>A0A9D4ESQ3</accession>
<dbReference type="EMBL" id="JAIWYP010000008">
    <property type="protein sequence ID" value="KAH3783272.1"/>
    <property type="molecule type" value="Genomic_DNA"/>
</dbReference>
<evidence type="ECO:0000313" key="1">
    <source>
        <dbReference type="EMBL" id="KAH3783272.1"/>
    </source>
</evidence>
<sequence>MPSTNSTSEIFACNSNTIVIAFWKDQYCFMLSGQYILSNSRCDMHRANKDAYYILNRARNPSEEQYNYLGEVDECEVEEYTTECCRKLYYV</sequence>
<proteinExistence type="predicted"/>
<gene>
    <name evidence="1" type="ORF">DPMN_161206</name>
</gene>
<reference evidence="1" key="2">
    <citation type="submission" date="2020-11" db="EMBL/GenBank/DDBJ databases">
        <authorList>
            <person name="McCartney M.A."/>
            <person name="Auch B."/>
            <person name="Kono T."/>
            <person name="Mallez S."/>
            <person name="Becker A."/>
            <person name="Gohl D.M."/>
            <person name="Silverstein K.A.T."/>
            <person name="Koren S."/>
            <person name="Bechman K.B."/>
            <person name="Herman A."/>
            <person name="Abrahante J.E."/>
            <person name="Garbe J."/>
        </authorList>
    </citation>
    <scope>NUCLEOTIDE SEQUENCE</scope>
    <source>
        <strain evidence="1">Duluth1</strain>
        <tissue evidence="1">Whole animal</tissue>
    </source>
</reference>
<comment type="caution">
    <text evidence="1">The sequence shown here is derived from an EMBL/GenBank/DDBJ whole genome shotgun (WGS) entry which is preliminary data.</text>
</comment>
<reference evidence="1" key="1">
    <citation type="journal article" date="2019" name="bioRxiv">
        <title>The Genome of the Zebra Mussel, Dreissena polymorpha: A Resource for Invasive Species Research.</title>
        <authorList>
            <person name="McCartney M.A."/>
            <person name="Auch B."/>
            <person name="Kono T."/>
            <person name="Mallez S."/>
            <person name="Zhang Y."/>
            <person name="Obille A."/>
            <person name="Becker A."/>
            <person name="Abrahante J.E."/>
            <person name="Garbe J."/>
            <person name="Badalamenti J.P."/>
            <person name="Herman A."/>
            <person name="Mangelson H."/>
            <person name="Liachko I."/>
            <person name="Sullivan S."/>
            <person name="Sone E.D."/>
            <person name="Koren S."/>
            <person name="Silverstein K.A.T."/>
            <person name="Beckman K.B."/>
            <person name="Gohl D.M."/>
        </authorList>
    </citation>
    <scope>NUCLEOTIDE SEQUENCE</scope>
    <source>
        <strain evidence="1">Duluth1</strain>
        <tissue evidence="1">Whole animal</tissue>
    </source>
</reference>
<protein>
    <submittedName>
        <fullName evidence="1">Uncharacterized protein</fullName>
    </submittedName>
</protein>
<dbReference type="AlphaFoldDB" id="A0A9D4ESQ3"/>
<evidence type="ECO:0000313" key="2">
    <source>
        <dbReference type="Proteomes" id="UP000828390"/>
    </source>
</evidence>
<organism evidence="1 2">
    <name type="scientific">Dreissena polymorpha</name>
    <name type="common">Zebra mussel</name>
    <name type="synonym">Mytilus polymorpha</name>
    <dbReference type="NCBI Taxonomy" id="45954"/>
    <lineage>
        <taxon>Eukaryota</taxon>
        <taxon>Metazoa</taxon>
        <taxon>Spiralia</taxon>
        <taxon>Lophotrochozoa</taxon>
        <taxon>Mollusca</taxon>
        <taxon>Bivalvia</taxon>
        <taxon>Autobranchia</taxon>
        <taxon>Heteroconchia</taxon>
        <taxon>Euheterodonta</taxon>
        <taxon>Imparidentia</taxon>
        <taxon>Neoheterodontei</taxon>
        <taxon>Myida</taxon>
        <taxon>Dreissenoidea</taxon>
        <taxon>Dreissenidae</taxon>
        <taxon>Dreissena</taxon>
    </lineage>
</organism>